<evidence type="ECO:0000256" key="7">
    <source>
        <dbReference type="SAM" id="MobiDB-lite"/>
    </source>
</evidence>
<evidence type="ECO:0000259" key="8">
    <source>
        <dbReference type="PROSITE" id="PS51032"/>
    </source>
</evidence>
<proteinExistence type="predicted"/>
<dbReference type="CDD" id="cd00018">
    <property type="entry name" value="AP2"/>
    <property type="match status" value="1"/>
</dbReference>
<keyword evidence="6" id="KW-0539">Nucleus</keyword>
<evidence type="ECO:0000256" key="2">
    <source>
        <dbReference type="ARBA" id="ARBA00022821"/>
    </source>
</evidence>
<dbReference type="PROSITE" id="PS51032">
    <property type="entry name" value="AP2_ERF"/>
    <property type="match status" value="1"/>
</dbReference>
<organism evidence="9 10">
    <name type="scientific">Cynara cardunculus var. scolymus</name>
    <name type="common">Globe artichoke</name>
    <name type="synonym">Cynara scolymus</name>
    <dbReference type="NCBI Taxonomy" id="59895"/>
    <lineage>
        <taxon>Eukaryota</taxon>
        <taxon>Viridiplantae</taxon>
        <taxon>Streptophyta</taxon>
        <taxon>Embryophyta</taxon>
        <taxon>Tracheophyta</taxon>
        <taxon>Spermatophyta</taxon>
        <taxon>Magnoliopsida</taxon>
        <taxon>eudicotyledons</taxon>
        <taxon>Gunneridae</taxon>
        <taxon>Pentapetalae</taxon>
        <taxon>asterids</taxon>
        <taxon>campanulids</taxon>
        <taxon>Asterales</taxon>
        <taxon>Asteraceae</taxon>
        <taxon>Carduoideae</taxon>
        <taxon>Cardueae</taxon>
        <taxon>Carduinae</taxon>
        <taxon>Cynara</taxon>
    </lineage>
</organism>
<dbReference type="SMART" id="SM00380">
    <property type="entry name" value="AP2"/>
    <property type="match status" value="1"/>
</dbReference>
<dbReference type="GO" id="GO:0009873">
    <property type="term" value="P:ethylene-activated signaling pathway"/>
    <property type="evidence" value="ECO:0007669"/>
    <property type="project" value="InterPro"/>
</dbReference>
<keyword evidence="5" id="KW-0804">Transcription</keyword>
<reference evidence="9 10" key="1">
    <citation type="journal article" date="2016" name="Sci. Rep.">
        <title>The genome sequence of the outbreeding globe artichoke constructed de novo incorporating a phase-aware low-pass sequencing strategy of F1 progeny.</title>
        <authorList>
            <person name="Scaglione D."/>
            <person name="Reyes-Chin-Wo S."/>
            <person name="Acquadro A."/>
            <person name="Froenicke L."/>
            <person name="Portis E."/>
            <person name="Beitel C."/>
            <person name="Tirone M."/>
            <person name="Mauro R."/>
            <person name="Lo Monaco A."/>
            <person name="Mauromicale G."/>
            <person name="Faccioli P."/>
            <person name="Cattivelli L."/>
            <person name="Rieseberg L."/>
            <person name="Michelmore R."/>
            <person name="Lanteri S."/>
        </authorList>
    </citation>
    <scope>NUCLEOTIDE SEQUENCE [LARGE SCALE GENOMIC DNA]</scope>
    <source>
        <strain evidence="9">2C</strain>
    </source>
</reference>
<dbReference type="OMA" id="LICPNIM"/>
<name>A0A103XUL1_CYNCS</name>
<dbReference type="EMBL" id="LEKV01003851">
    <property type="protein sequence ID" value="KVH97178.1"/>
    <property type="molecule type" value="Genomic_DNA"/>
</dbReference>
<dbReference type="Gramene" id="KVH97178">
    <property type="protein sequence ID" value="KVH97178"/>
    <property type="gene ID" value="Ccrd_000721"/>
</dbReference>
<dbReference type="InterPro" id="IPR036955">
    <property type="entry name" value="AP2/ERF_dom_sf"/>
</dbReference>
<sequence length="330" mass="36677">MSMQLDSNLHILEFIRNHLLFDDLLQTFPGDNYQHPFSCSNFNTDEQRVLEGSHESSISMEEKSSFFAAVCSSNSSDSLICPNIMDDQVQDLVNLNDFNIPSINLDDHGVGIHPVANSSHSHHSNPQVFPNTNIELAEIPTISEEIQPEVSPATFTSLPSISYSTERAVNKPLNWDFSTGHVVAIGDGVVSGDKDNRAPPTVKEVLSDGVDNQAQRLPSLPGMRYRGVRQRPWGKFTAEMRNPEKKGSRLWLGTYETPEEAAMAYDRAAFKHRGSQALLNFPHLIGKHKEIPKKLVTRKRSSTTLEPSSSSSSSESSRNKSSKRRITCGI</sequence>
<dbReference type="InterPro" id="IPR044808">
    <property type="entry name" value="ERF_plant"/>
</dbReference>
<evidence type="ECO:0000256" key="4">
    <source>
        <dbReference type="ARBA" id="ARBA00023125"/>
    </source>
</evidence>
<dbReference type="AlphaFoldDB" id="A0A103XUL1"/>
<dbReference type="PRINTS" id="PR00367">
    <property type="entry name" value="ETHRSPELEMNT"/>
</dbReference>
<evidence type="ECO:0000313" key="10">
    <source>
        <dbReference type="Proteomes" id="UP000243975"/>
    </source>
</evidence>
<dbReference type="GO" id="GO:0003677">
    <property type="term" value="F:DNA binding"/>
    <property type="evidence" value="ECO:0007669"/>
    <property type="project" value="UniProtKB-KW"/>
</dbReference>
<feature type="region of interest" description="Disordered" evidence="7">
    <location>
        <begin position="291"/>
        <end position="330"/>
    </location>
</feature>
<keyword evidence="3" id="KW-0805">Transcription regulation</keyword>
<dbReference type="SUPFAM" id="SSF54171">
    <property type="entry name" value="DNA-binding domain"/>
    <property type="match status" value="1"/>
</dbReference>
<evidence type="ECO:0000313" key="9">
    <source>
        <dbReference type="EMBL" id="KVH97178.1"/>
    </source>
</evidence>
<dbReference type="FunFam" id="3.30.730.10:FF:000001">
    <property type="entry name" value="Ethylene-responsive transcription factor 2"/>
    <property type="match status" value="1"/>
</dbReference>
<dbReference type="Proteomes" id="UP000243975">
    <property type="component" value="Unassembled WGS sequence"/>
</dbReference>
<evidence type="ECO:0000256" key="6">
    <source>
        <dbReference type="ARBA" id="ARBA00023242"/>
    </source>
</evidence>
<dbReference type="OrthoDB" id="1732479at2759"/>
<dbReference type="GO" id="GO:0003700">
    <property type="term" value="F:DNA-binding transcription factor activity"/>
    <property type="evidence" value="ECO:0007669"/>
    <property type="project" value="InterPro"/>
</dbReference>
<keyword evidence="4" id="KW-0238">DNA-binding</keyword>
<dbReference type="Pfam" id="PF00847">
    <property type="entry name" value="AP2"/>
    <property type="match status" value="1"/>
</dbReference>
<dbReference type="InterPro" id="IPR016177">
    <property type="entry name" value="DNA-bd_dom_sf"/>
</dbReference>
<dbReference type="STRING" id="59895.A0A103XUL1"/>
<dbReference type="InterPro" id="IPR001471">
    <property type="entry name" value="AP2/ERF_dom"/>
</dbReference>
<feature type="compositionally biased region" description="Basic residues" evidence="7">
    <location>
        <begin position="320"/>
        <end position="330"/>
    </location>
</feature>
<keyword evidence="10" id="KW-1185">Reference proteome</keyword>
<evidence type="ECO:0000256" key="3">
    <source>
        <dbReference type="ARBA" id="ARBA00023015"/>
    </source>
</evidence>
<dbReference type="GO" id="GO:0005634">
    <property type="term" value="C:nucleus"/>
    <property type="evidence" value="ECO:0007669"/>
    <property type="project" value="UniProtKB-SubCell"/>
</dbReference>
<evidence type="ECO:0000256" key="1">
    <source>
        <dbReference type="ARBA" id="ARBA00004123"/>
    </source>
</evidence>
<keyword evidence="2" id="KW-0611">Plant defense</keyword>
<dbReference type="PANTHER" id="PTHR31190">
    <property type="entry name" value="DNA-BINDING DOMAIN"/>
    <property type="match status" value="1"/>
</dbReference>
<evidence type="ECO:0000256" key="5">
    <source>
        <dbReference type="ARBA" id="ARBA00023163"/>
    </source>
</evidence>
<protein>
    <submittedName>
        <fullName evidence="9">AP2/ERF domain-containing protein</fullName>
    </submittedName>
</protein>
<accession>A0A103XUL1</accession>
<dbReference type="PANTHER" id="PTHR31190:SF250">
    <property type="entry name" value="TRANSCRIPTION FACTOR AP2-EREBP FAMILY"/>
    <property type="match status" value="1"/>
</dbReference>
<feature type="domain" description="AP2/ERF" evidence="8">
    <location>
        <begin position="224"/>
        <end position="282"/>
    </location>
</feature>
<comment type="caution">
    <text evidence="9">The sequence shown here is derived from an EMBL/GenBank/DDBJ whole genome shotgun (WGS) entry which is preliminary data.</text>
</comment>
<gene>
    <name evidence="9" type="ORF">Ccrd_000721</name>
</gene>
<dbReference type="GO" id="GO:0006952">
    <property type="term" value="P:defense response"/>
    <property type="evidence" value="ECO:0007669"/>
    <property type="project" value="UniProtKB-KW"/>
</dbReference>
<comment type="subcellular location">
    <subcellularLocation>
        <location evidence="1">Nucleus</location>
    </subcellularLocation>
</comment>
<dbReference type="Gene3D" id="3.30.730.10">
    <property type="entry name" value="AP2/ERF domain"/>
    <property type="match status" value="1"/>
</dbReference>
<feature type="compositionally biased region" description="Low complexity" evidence="7">
    <location>
        <begin position="302"/>
        <end position="316"/>
    </location>
</feature>